<dbReference type="InterPro" id="IPR036259">
    <property type="entry name" value="MFS_trans_sf"/>
</dbReference>
<evidence type="ECO:0000256" key="5">
    <source>
        <dbReference type="SAM" id="MobiDB-lite"/>
    </source>
</evidence>
<dbReference type="GO" id="GO:0015606">
    <property type="term" value="F:spermidine transmembrane transporter activity"/>
    <property type="evidence" value="ECO:0007669"/>
    <property type="project" value="TreeGrafter"/>
</dbReference>
<dbReference type="GO" id="GO:0000297">
    <property type="term" value="F:spermine transmembrane transporter activity"/>
    <property type="evidence" value="ECO:0007669"/>
    <property type="project" value="TreeGrafter"/>
</dbReference>
<proteinExistence type="predicted"/>
<dbReference type="PROSITE" id="PS50850">
    <property type="entry name" value="MFS"/>
    <property type="match status" value="1"/>
</dbReference>
<reference evidence="7" key="1">
    <citation type="submission" date="2021-08" db="EMBL/GenBank/DDBJ databases">
        <title>Global Aspergillus fumigatus from environmental and clinical sources.</title>
        <authorList>
            <person name="Barber A."/>
            <person name="Sae-Ong T."/>
        </authorList>
    </citation>
    <scope>NUCLEOTIDE SEQUENCE</scope>
    <source>
        <strain evidence="7">NRZ-2016-071</strain>
    </source>
</reference>
<gene>
    <name evidence="7" type="ORF">KXV57_002537</name>
</gene>
<dbReference type="SUPFAM" id="SSF103473">
    <property type="entry name" value="MFS general substrate transporter"/>
    <property type="match status" value="1"/>
</dbReference>
<feature type="transmembrane region" description="Helical" evidence="6">
    <location>
        <begin position="93"/>
        <end position="114"/>
    </location>
</feature>
<evidence type="ECO:0000256" key="2">
    <source>
        <dbReference type="ARBA" id="ARBA00022692"/>
    </source>
</evidence>
<keyword evidence="3 6" id="KW-1133">Transmembrane helix</keyword>
<protein>
    <submittedName>
        <fullName evidence="7">Uncharacterized protein</fullName>
    </submittedName>
</protein>
<feature type="transmembrane region" description="Helical" evidence="6">
    <location>
        <begin position="32"/>
        <end position="51"/>
    </location>
</feature>
<dbReference type="AlphaFoldDB" id="A0A229XV32"/>
<evidence type="ECO:0000313" key="8">
    <source>
        <dbReference type="Proteomes" id="UP000813423"/>
    </source>
</evidence>
<evidence type="ECO:0000313" key="7">
    <source>
        <dbReference type="EMBL" id="KAH1894144.1"/>
    </source>
</evidence>
<evidence type="ECO:0000256" key="4">
    <source>
        <dbReference type="ARBA" id="ARBA00023136"/>
    </source>
</evidence>
<dbReference type="Pfam" id="PF07690">
    <property type="entry name" value="MFS_1"/>
    <property type="match status" value="1"/>
</dbReference>
<dbReference type="Gene3D" id="1.20.1720.10">
    <property type="entry name" value="Multidrug resistance protein D"/>
    <property type="match status" value="1"/>
</dbReference>
<dbReference type="EMBL" id="JAIBSC010000162">
    <property type="protein sequence ID" value="KAH1894144.1"/>
    <property type="molecule type" value="Genomic_DNA"/>
</dbReference>
<feature type="compositionally biased region" description="Polar residues" evidence="5">
    <location>
        <begin position="248"/>
        <end position="279"/>
    </location>
</feature>
<dbReference type="InterPro" id="IPR011701">
    <property type="entry name" value="MFS"/>
</dbReference>
<dbReference type="InterPro" id="IPR020846">
    <property type="entry name" value="MFS_dom"/>
</dbReference>
<name>A0A229XV32_ASPFM</name>
<accession>A0A229XV32</accession>
<dbReference type="Proteomes" id="UP000813423">
    <property type="component" value="Unassembled WGS sequence"/>
</dbReference>
<feature type="transmembrane region" description="Helical" evidence="6">
    <location>
        <begin position="63"/>
        <end position="81"/>
    </location>
</feature>
<feature type="region of interest" description="Disordered" evidence="5">
    <location>
        <begin position="248"/>
        <end position="283"/>
    </location>
</feature>
<dbReference type="GO" id="GO:0005886">
    <property type="term" value="C:plasma membrane"/>
    <property type="evidence" value="ECO:0007669"/>
    <property type="project" value="TreeGrafter"/>
</dbReference>
<keyword evidence="4 6" id="KW-0472">Membrane</keyword>
<dbReference type="PANTHER" id="PTHR23502:SF182">
    <property type="entry name" value="POLYAMINE TRANSPORTER, PUTATIVE-RELATED"/>
    <property type="match status" value="1"/>
</dbReference>
<evidence type="ECO:0000256" key="3">
    <source>
        <dbReference type="ARBA" id="ARBA00022989"/>
    </source>
</evidence>
<feature type="region of interest" description="Disordered" evidence="5">
    <location>
        <begin position="370"/>
        <end position="416"/>
    </location>
</feature>
<evidence type="ECO:0000256" key="6">
    <source>
        <dbReference type="SAM" id="Phobius"/>
    </source>
</evidence>
<feature type="transmembrane region" description="Helical" evidence="6">
    <location>
        <begin position="121"/>
        <end position="146"/>
    </location>
</feature>
<dbReference type="PANTHER" id="PTHR23502">
    <property type="entry name" value="MAJOR FACILITATOR SUPERFAMILY"/>
    <property type="match status" value="1"/>
</dbReference>
<evidence type="ECO:0000256" key="1">
    <source>
        <dbReference type="ARBA" id="ARBA00004141"/>
    </source>
</evidence>
<sequence length="416" mass="45637">MVLTLFAVRTFGTSISEPGMPGMMVEFHVSRTAAIMNITLYTVGLGIGPLIFAPLSEFYGRRWIYAIAYTCLLAFTAGAASSPNFTTLLVCRFLAGLFGSVGIAVGAGTIADVWPAGRERAIASLFFVLCPFLAPTLAPVVGIYSMTAHPESWKRTQWTMLFMVTFQQHIPVFPYLNMLPVFHSDNFKTWTPPFRTRLPSKHSRLHPPSNESPAIKLHQLPLPKALPLPKHQPPVRPPAEVCVHASAVTPSGTSRGPQSLPQKSSRLHSATTPATPSDTQHAEWLEQCPRNRARPSSSPDLATSRKVHYAIDASIDAPFFPENALGYISSPSVSSSDESWQEFLQPADEQNGIPIDPVILTNNAPWETEDERQHIHAGGDSVVSETICRYPDPPPLLRDTLENRNSRSDSPLLGLK</sequence>
<comment type="subcellular location">
    <subcellularLocation>
        <location evidence="1">Membrane</location>
        <topology evidence="1">Multi-pass membrane protein</topology>
    </subcellularLocation>
</comment>
<keyword evidence="2 6" id="KW-0812">Transmembrane</keyword>
<organism evidence="7 8">
    <name type="scientific">Aspergillus fumigatus</name>
    <name type="common">Neosartorya fumigata</name>
    <dbReference type="NCBI Taxonomy" id="746128"/>
    <lineage>
        <taxon>Eukaryota</taxon>
        <taxon>Fungi</taxon>
        <taxon>Dikarya</taxon>
        <taxon>Ascomycota</taxon>
        <taxon>Pezizomycotina</taxon>
        <taxon>Eurotiomycetes</taxon>
        <taxon>Eurotiomycetidae</taxon>
        <taxon>Eurotiales</taxon>
        <taxon>Aspergillaceae</taxon>
        <taxon>Aspergillus</taxon>
        <taxon>Aspergillus subgen. Fumigati</taxon>
    </lineage>
</organism>
<comment type="caution">
    <text evidence="7">The sequence shown here is derived from an EMBL/GenBank/DDBJ whole genome shotgun (WGS) entry which is preliminary data.</text>
</comment>